<gene>
    <name evidence="7" type="ORF">G6M86_27680</name>
</gene>
<dbReference type="PIRSF" id="PIRSF002741">
    <property type="entry name" value="MppA"/>
    <property type="match status" value="1"/>
</dbReference>
<keyword evidence="7" id="KW-0614">Plasmid</keyword>
<dbReference type="EMBL" id="CP049219">
    <property type="protein sequence ID" value="QTG17096.1"/>
    <property type="molecule type" value="Genomic_DNA"/>
</dbReference>
<dbReference type="RefSeq" id="WP_416333641.1">
    <property type="nucleotide sequence ID" value="NZ_CP049219.1"/>
</dbReference>
<keyword evidence="3" id="KW-0813">Transport</keyword>
<organism evidence="7 8">
    <name type="scientific">Agrobacterium tumefaciens</name>
    <dbReference type="NCBI Taxonomy" id="358"/>
    <lineage>
        <taxon>Bacteria</taxon>
        <taxon>Pseudomonadati</taxon>
        <taxon>Pseudomonadota</taxon>
        <taxon>Alphaproteobacteria</taxon>
        <taxon>Hyphomicrobiales</taxon>
        <taxon>Rhizobiaceae</taxon>
        <taxon>Rhizobium/Agrobacterium group</taxon>
        <taxon>Agrobacterium</taxon>
        <taxon>Agrobacterium tumefaciens complex</taxon>
    </lineage>
</organism>
<dbReference type="Gene3D" id="3.10.105.10">
    <property type="entry name" value="Dipeptide-binding Protein, Domain 3"/>
    <property type="match status" value="1"/>
</dbReference>
<dbReference type="Gene3D" id="3.40.190.10">
    <property type="entry name" value="Periplasmic binding protein-like II"/>
    <property type="match status" value="1"/>
</dbReference>
<dbReference type="Pfam" id="PF00496">
    <property type="entry name" value="SBP_bac_5"/>
    <property type="match status" value="1"/>
</dbReference>
<dbReference type="GO" id="GO:0015833">
    <property type="term" value="P:peptide transport"/>
    <property type="evidence" value="ECO:0007669"/>
    <property type="project" value="TreeGrafter"/>
</dbReference>
<feature type="domain" description="Solute-binding protein family 5" evidence="6">
    <location>
        <begin position="72"/>
        <end position="425"/>
    </location>
</feature>
<dbReference type="GO" id="GO:1904680">
    <property type="term" value="F:peptide transmembrane transporter activity"/>
    <property type="evidence" value="ECO:0007669"/>
    <property type="project" value="TreeGrafter"/>
</dbReference>
<evidence type="ECO:0000256" key="4">
    <source>
        <dbReference type="ARBA" id="ARBA00022729"/>
    </source>
</evidence>
<dbReference type="GO" id="GO:0043190">
    <property type="term" value="C:ATP-binding cassette (ABC) transporter complex"/>
    <property type="evidence" value="ECO:0007669"/>
    <property type="project" value="InterPro"/>
</dbReference>
<proteinExistence type="inferred from homology"/>
<name>A0AAJ4N8U9_AGRTU</name>
<feature type="signal peptide" evidence="5">
    <location>
        <begin position="1"/>
        <end position="27"/>
    </location>
</feature>
<protein>
    <submittedName>
        <fullName evidence="7">ABC transporter substrate-binding protein</fullName>
    </submittedName>
</protein>
<dbReference type="Proteomes" id="UP000663946">
    <property type="component" value="Plasmid pQ15_94_2"/>
</dbReference>
<dbReference type="PANTHER" id="PTHR30290:SF9">
    <property type="entry name" value="OLIGOPEPTIDE-BINDING PROTEIN APPA"/>
    <property type="match status" value="1"/>
</dbReference>
<feature type="chain" id="PRO_5042466385" evidence="5">
    <location>
        <begin position="28"/>
        <end position="504"/>
    </location>
</feature>
<evidence type="ECO:0000256" key="2">
    <source>
        <dbReference type="ARBA" id="ARBA00005695"/>
    </source>
</evidence>
<evidence type="ECO:0000256" key="5">
    <source>
        <dbReference type="SAM" id="SignalP"/>
    </source>
</evidence>
<reference evidence="7" key="1">
    <citation type="submission" date="2020-02" db="EMBL/GenBank/DDBJ databases">
        <title>Unexpected conservation and global transmission of agrobacterial virulence plasmids.</title>
        <authorList>
            <person name="Weisberg A.J."/>
            <person name="Davis E.W. II"/>
            <person name="Tabima J.R."/>
            <person name="Belcher M.S."/>
            <person name="Miller M."/>
            <person name="Kuo C.-H."/>
            <person name="Loper J.E."/>
            <person name="Grunwald N.J."/>
            <person name="Putnam M.L."/>
            <person name="Chang J.H."/>
        </authorList>
    </citation>
    <scope>NUCLEOTIDE SEQUENCE</scope>
    <source>
        <strain evidence="7">Q15/94</strain>
        <plasmid evidence="7">pQ15_94_2</plasmid>
    </source>
</reference>
<dbReference type="InterPro" id="IPR000914">
    <property type="entry name" value="SBP_5_dom"/>
</dbReference>
<dbReference type="CDD" id="cd08490">
    <property type="entry name" value="PBP2_NikA_DppA_OppA_like_3"/>
    <property type="match status" value="1"/>
</dbReference>
<evidence type="ECO:0000313" key="8">
    <source>
        <dbReference type="Proteomes" id="UP000663946"/>
    </source>
</evidence>
<evidence type="ECO:0000256" key="1">
    <source>
        <dbReference type="ARBA" id="ARBA00004418"/>
    </source>
</evidence>
<dbReference type="InterPro" id="IPR030678">
    <property type="entry name" value="Peptide/Ni-bd"/>
</dbReference>
<comment type="similarity">
    <text evidence="2">Belongs to the bacterial solute-binding protein 5 family.</text>
</comment>
<dbReference type="PANTHER" id="PTHR30290">
    <property type="entry name" value="PERIPLASMIC BINDING COMPONENT OF ABC TRANSPORTER"/>
    <property type="match status" value="1"/>
</dbReference>
<dbReference type="InterPro" id="IPR039424">
    <property type="entry name" value="SBP_5"/>
</dbReference>
<sequence>MRTRNKYINILAIALFGATTLGGTAKSADPNTIRIVDYWNVRTDWLMSSDDSNLGTRAGCFEGLTSTDYENKLQPSLATSWAQTTPTSWDFTLRANVKFQDGQPLNAANVANALNNLLNASVPARAFSPKQIKSVEPVSDNVVRVTTYEPSVMVPLQLASAATSILSPAGYKDGKVNPMGTCTGPFIITEVDPRQGMIVKRNDNYWGGKPKLDGAEIKFIPDANSRALQIRTGEADLIRLVPPLVVGSLKDTPGIKIEALNAPRITMMLMNNKRAPFDNLKVRQAIQAAIDTAGIADAIYEGAVKPAIGPFVPSDPWALKETSLPYDLEKAKALFDEAGVKPETLKLELIAYTSRTEFKDVAAVVQEQLGALGIQIRIKAAEYNAVERDVLSGNYDMMLLSRGYLVDAAEPASYLNADYSCDGSYNMSHYCSPATDAKLKEMYRLADSSARAALYREVAQTIQNEAVTVFLINETAYDAYNPKIKNYRTHPLNYYTLTPTLSVD</sequence>
<dbReference type="AlphaFoldDB" id="A0AAJ4N8U9"/>
<evidence type="ECO:0000313" key="7">
    <source>
        <dbReference type="EMBL" id="QTG17096.1"/>
    </source>
</evidence>
<geneLocation type="plasmid" evidence="7 8">
    <name>pQ15_94_2</name>
</geneLocation>
<evidence type="ECO:0000259" key="6">
    <source>
        <dbReference type="Pfam" id="PF00496"/>
    </source>
</evidence>
<accession>A0AAJ4N8U9</accession>
<evidence type="ECO:0000256" key="3">
    <source>
        <dbReference type="ARBA" id="ARBA00022448"/>
    </source>
</evidence>
<dbReference type="GO" id="GO:0030288">
    <property type="term" value="C:outer membrane-bounded periplasmic space"/>
    <property type="evidence" value="ECO:0007669"/>
    <property type="project" value="UniProtKB-ARBA"/>
</dbReference>
<dbReference type="SUPFAM" id="SSF53850">
    <property type="entry name" value="Periplasmic binding protein-like II"/>
    <property type="match status" value="1"/>
</dbReference>
<keyword evidence="4 5" id="KW-0732">Signal</keyword>
<comment type="subcellular location">
    <subcellularLocation>
        <location evidence="1">Periplasm</location>
    </subcellularLocation>
</comment>